<feature type="transmembrane region" description="Helical" evidence="2">
    <location>
        <begin position="579"/>
        <end position="598"/>
    </location>
</feature>
<protein>
    <submittedName>
        <fullName evidence="3">Uncharacterized protein</fullName>
    </submittedName>
</protein>
<dbReference type="SUPFAM" id="SSF103473">
    <property type="entry name" value="MFS general substrate transporter"/>
    <property type="match status" value="1"/>
</dbReference>
<evidence type="ECO:0000313" key="3">
    <source>
        <dbReference type="EMBL" id="CAB3235937.1"/>
    </source>
</evidence>
<reference evidence="3 4" key="1">
    <citation type="submission" date="2020-04" db="EMBL/GenBank/DDBJ databases">
        <authorList>
            <person name="Wallbank WR R."/>
            <person name="Pardo Diaz C."/>
            <person name="Kozak K."/>
            <person name="Martin S."/>
            <person name="Jiggins C."/>
            <person name="Moest M."/>
            <person name="Warren A I."/>
            <person name="Byers J.R.P. K."/>
            <person name="Montejo-Kovacevich G."/>
            <person name="Yen C E."/>
        </authorList>
    </citation>
    <scope>NUCLEOTIDE SEQUENCE [LARGE SCALE GENOMIC DNA]</scope>
</reference>
<dbReference type="Proteomes" id="UP000494256">
    <property type="component" value="Unassembled WGS sequence"/>
</dbReference>
<dbReference type="OrthoDB" id="5788000at2759"/>
<feature type="transmembrane region" description="Helical" evidence="2">
    <location>
        <begin position="452"/>
        <end position="473"/>
    </location>
</feature>
<feature type="transmembrane region" description="Helical" evidence="2">
    <location>
        <begin position="171"/>
        <end position="191"/>
    </location>
</feature>
<gene>
    <name evidence="3" type="ORF">APLA_LOCUS7152</name>
</gene>
<keyword evidence="2" id="KW-0472">Membrane</keyword>
<feature type="transmembrane region" description="Helical" evidence="2">
    <location>
        <begin position="514"/>
        <end position="535"/>
    </location>
</feature>
<evidence type="ECO:0000256" key="1">
    <source>
        <dbReference type="SAM" id="MobiDB-lite"/>
    </source>
</evidence>
<keyword evidence="2" id="KW-0812">Transmembrane</keyword>
<accession>A0A8S0ZRM1</accession>
<feature type="transmembrane region" description="Helical" evidence="2">
    <location>
        <begin position="485"/>
        <end position="507"/>
    </location>
</feature>
<evidence type="ECO:0000256" key="2">
    <source>
        <dbReference type="SAM" id="Phobius"/>
    </source>
</evidence>
<feature type="compositionally biased region" description="Basic and acidic residues" evidence="1">
    <location>
        <begin position="243"/>
        <end position="257"/>
    </location>
</feature>
<dbReference type="AlphaFoldDB" id="A0A8S0ZRM1"/>
<dbReference type="EMBL" id="CADEBD010000300">
    <property type="protein sequence ID" value="CAB3235937.1"/>
    <property type="molecule type" value="Genomic_DNA"/>
</dbReference>
<dbReference type="Gene3D" id="1.20.1250.20">
    <property type="entry name" value="MFS general substrate transporter like domains"/>
    <property type="match status" value="1"/>
</dbReference>
<dbReference type="PANTHER" id="PTHR11360:SF284">
    <property type="entry name" value="EG:103B4.3 PROTEIN-RELATED"/>
    <property type="match status" value="1"/>
</dbReference>
<sequence length="643" mass="73000">MEFERRSNGASWRWPLLVSVVLLNVTLPSLVYAYGVILVYLHELQVPIWLGFATPTIYILLYNFTQCWFREAADSWGGVVGYRVMAFLGLMMVVSSLLLCAIIPIKLQPYVYGILGGLGSSLISAQIDAVIFDTYDSRLGIIRGVCFAGQAVGQSVFPHIITALVNFYGYSHFYIVLAAIMLQTLPAIMLLRVEEKFLRPISFSRYSDVAKAYSVFSNEGIDHTYYSTELQLHDLSKKCWKSPSDDNLHRNSEHEEGFEYDSETNGTITPPPSPEEKRRNIFGVEILPEIPEENEDNVSDESDSEGTENDDSESDDSSKIEAGSSNNKKRLSIAIKRLSMLSDNLDDFISKQYRRDSNTSERDEADHREYTEIEVTYDNISPVTDIQREKVFNSFSFRCQSAYAGLRRRIWMPSYKIYILKRRLTYFMYNINDTFLKPLTRSLSSWKFYPSLLMYFSKLSLTSVTMVSLPMIASEMHPKIPIADSNFIMTLYGFSWICFLMCTPWLAQTPKRNFKYVALAGLLISTLACILLSRADNHDSFSIGCVIAGLGYGAISCCWESTVQDFVGARKWPKLHSPLETISGLSLAIFVIGISFIVDQPQGLQFALFILAIILSITTFVWLIVAVFYVYTTKVKKIKMGKR</sequence>
<feature type="transmembrane region" description="Helical" evidence="2">
    <location>
        <begin position="46"/>
        <end position="64"/>
    </location>
</feature>
<feature type="transmembrane region" description="Helical" evidence="2">
    <location>
        <begin position="144"/>
        <end position="165"/>
    </location>
</feature>
<dbReference type="PANTHER" id="PTHR11360">
    <property type="entry name" value="MONOCARBOXYLATE TRANSPORTER"/>
    <property type="match status" value="1"/>
</dbReference>
<feature type="transmembrane region" description="Helical" evidence="2">
    <location>
        <begin position="12"/>
        <end position="40"/>
    </location>
</feature>
<dbReference type="InterPro" id="IPR050327">
    <property type="entry name" value="Proton-linked_MCT"/>
</dbReference>
<feature type="transmembrane region" description="Helical" evidence="2">
    <location>
        <begin position="84"/>
        <end position="105"/>
    </location>
</feature>
<organism evidence="3 4">
    <name type="scientific">Arctia plantaginis</name>
    <name type="common">Wood tiger moth</name>
    <name type="synonym">Phalaena plantaginis</name>
    <dbReference type="NCBI Taxonomy" id="874455"/>
    <lineage>
        <taxon>Eukaryota</taxon>
        <taxon>Metazoa</taxon>
        <taxon>Ecdysozoa</taxon>
        <taxon>Arthropoda</taxon>
        <taxon>Hexapoda</taxon>
        <taxon>Insecta</taxon>
        <taxon>Pterygota</taxon>
        <taxon>Neoptera</taxon>
        <taxon>Endopterygota</taxon>
        <taxon>Lepidoptera</taxon>
        <taxon>Glossata</taxon>
        <taxon>Ditrysia</taxon>
        <taxon>Noctuoidea</taxon>
        <taxon>Erebidae</taxon>
        <taxon>Arctiinae</taxon>
        <taxon>Arctia</taxon>
    </lineage>
</organism>
<proteinExistence type="predicted"/>
<feature type="transmembrane region" description="Helical" evidence="2">
    <location>
        <begin position="111"/>
        <end position="132"/>
    </location>
</feature>
<feature type="transmembrane region" description="Helical" evidence="2">
    <location>
        <begin position="604"/>
        <end position="631"/>
    </location>
</feature>
<dbReference type="CDD" id="cd06174">
    <property type="entry name" value="MFS"/>
    <property type="match status" value="1"/>
</dbReference>
<feature type="region of interest" description="Disordered" evidence="1">
    <location>
        <begin position="243"/>
        <end position="326"/>
    </location>
</feature>
<feature type="transmembrane region" description="Helical" evidence="2">
    <location>
        <begin position="541"/>
        <end position="559"/>
    </location>
</feature>
<comment type="caution">
    <text evidence="3">The sequence shown here is derived from an EMBL/GenBank/DDBJ whole genome shotgun (WGS) entry which is preliminary data.</text>
</comment>
<evidence type="ECO:0000313" key="4">
    <source>
        <dbReference type="Proteomes" id="UP000494256"/>
    </source>
</evidence>
<name>A0A8S0ZRM1_ARCPL</name>
<dbReference type="InterPro" id="IPR036259">
    <property type="entry name" value="MFS_trans_sf"/>
</dbReference>
<feature type="compositionally biased region" description="Acidic residues" evidence="1">
    <location>
        <begin position="290"/>
        <end position="315"/>
    </location>
</feature>
<keyword evidence="2" id="KW-1133">Transmembrane helix</keyword>